<accession>A0ABQ9GU25</accession>
<gene>
    <name evidence="2" type="ORF">PR048_023406</name>
</gene>
<feature type="compositionally biased region" description="Polar residues" evidence="1">
    <location>
        <begin position="1"/>
        <end position="10"/>
    </location>
</feature>
<sequence>MNGAVGTQLQSTTAAREEENSARANDKAAEKEHLILVLTETAGPLVPVTTDNVKRFQKAAKEGLEMNAKKMKRASCNKIPKPSIRQNVRNKVPYVTRQKKRFKVNNSCGYKYPR</sequence>
<proteinExistence type="predicted"/>
<dbReference type="Proteomes" id="UP001159363">
    <property type="component" value="Chromosome 8"/>
</dbReference>
<protein>
    <recommendedName>
        <fullName evidence="4">60S ribosomal protein L29</fullName>
    </recommendedName>
</protein>
<organism evidence="2 3">
    <name type="scientific">Dryococelus australis</name>
    <dbReference type="NCBI Taxonomy" id="614101"/>
    <lineage>
        <taxon>Eukaryota</taxon>
        <taxon>Metazoa</taxon>
        <taxon>Ecdysozoa</taxon>
        <taxon>Arthropoda</taxon>
        <taxon>Hexapoda</taxon>
        <taxon>Insecta</taxon>
        <taxon>Pterygota</taxon>
        <taxon>Neoptera</taxon>
        <taxon>Polyneoptera</taxon>
        <taxon>Phasmatodea</taxon>
        <taxon>Verophasmatodea</taxon>
        <taxon>Anareolatae</taxon>
        <taxon>Phasmatidae</taxon>
        <taxon>Eurycanthinae</taxon>
        <taxon>Dryococelus</taxon>
    </lineage>
</organism>
<name>A0ABQ9GU25_9NEOP</name>
<feature type="region of interest" description="Disordered" evidence="1">
    <location>
        <begin position="1"/>
        <end position="28"/>
    </location>
</feature>
<reference evidence="2 3" key="1">
    <citation type="submission" date="2023-02" db="EMBL/GenBank/DDBJ databases">
        <title>LHISI_Scaffold_Assembly.</title>
        <authorList>
            <person name="Stuart O.P."/>
            <person name="Cleave R."/>
            <person name="Magrath M.J.L."/>
            <person name="Mikheyev A.S."/>
        </authorList>
    </citation>
    <scope>NUCLEOTIDE SEQUENCE [LARGE SCALE GENOMIC DNA]</scope>
    <source>
        <strain evidence="2">Daus_M_001</strain>
        <tissue evidence="2">Leg muscle</tissue>
    </source>
</reference>
<keyword evidence="3" id="KW-1185">Reference proteome</keyword>
<comment type="caution">
    <text evidence="2">The sequence shown here is derived from an EMBL/GenBank/DDBJ whole genome shotgun (WGS) entry which is preliminary data.</text>
</comment>
<dbReference type="EMBL" id="JARBHB010000009">
    <property type="protein sequence ID" value="KAJ8875511.1"/>
    <property type="molecule type" value="Genomic_DNA"/>
</dbReference>
<evidence type="ECO:0000313" key="2">
    <source>
        <dbReference type="EMBL" id="KAJ8875511.1"/>
    </source>
</evidence>
<evidence type="ECO:0008006" key="4">
    <source>
        <dbReference type="Google" id="ProtNLM"/>
    </source>
</evidence>
<evidence type="ECO:0000256" key="1">
    <source>
        <dbReference type="SAM" id="MobiDB-lite"/>
    </source>
</evidence>
<feature type="compositionally biased region" description="Basic and acidic residues" evidence="1">
    <location>
        <begin position="15"/>
        <end position="28"/>
    </location>
</feature>
<evidence type="ECO:0000313" key="3">
    <source>
        <dbReference type="Proteomes" id="UP001159363"/>
    </source>
</evidence>